<dbReference type="GO" id="GO:0002939">
    <property type="term" value="P:tRNA N1-guanine methylation"/>
    <property type="evidence" value="ECO:0007669"/>
    <property type="project" value="TreeGrafter"/>
</dbReference>
<evidence type="ECO:0000313" key="19">
    <source>
        <dbReference type="EMBL" id="PWB74376.1"/>
    </source>
</evidence>
<evidence type="ECO:0000256" key="12">
    <source>
        <dbReference type="ARBA" id="ARBA00029736"/>
    </source>
</evidence>
<dbReference type="InterPro" id="IPR002649">
    <property type="entry name" value="tRNA_m1G_MeTrfase_TrmD"/>
</dbReference>
<dbReference type="Gene3D" id="3.40.1280.10">
    <property type="match status" value="1"/>
</dbReference>
<dbReference type="InterPro" id="IPR023148">
    <property type="entry name" value="tRNA_m1G_MeTrfase_C_sf"/>
</dbReference>
<dbReference type="EMBL" id="PQAP01000034">
    <property type="protein sequence ID" value="PWB74376.1"/>
    <property type="molecule type" value="Genomic_DNA"/>
</dbReference>
<keyword evidence="9 15" id="KW-0808">Transferase</keyword>
<dbReference type="SUPFAM" id="SSF75217">
    <property type="entry name" value="alpha/beta knot"/>
    <property type="match status" value="1"/>
</dbReference>
<comment type="function">
    <text evidence="1 15 17">Specifically methylates guanosine-37 in various tRNAs.</text>
</comment>
<evidence type="ECO:0000256" key="6">
    <source>
        <dbReference type="ARBA" id="ARBA00014679"/>
    </source>
</evidence>
<evidence type="ECO:0000256" key="10">
    <source>
        <dbReference type="ARBA" id="ARBA00022691"/>
    </source>
</evidence>
<dbReference type="GO" id="GO:0005829">
    <property type="term" value="C:cytosol"/>
    <property type="evidence" value="ECO:0007669"/>
    <property type="project" value="TreeGrafter"/>
</dbReference>
<dbReference type="InterPro" id="IPR016009">
    <property type="entry name" value="tRNA_MeTrfase_TRMD/TRM10"/>
</dbReference>
<dbReference type="Proteomes" id="UP000250918">
    <property type="component" value="Unassembled WGS sequence"/>
</dbReference>
<dbReference type="PANTHER" id="PTHR46417:SF1">
    <property type="entry name" value="TRNA (GUANINE-N(1)-)-METHYLTRANSFERASE"/>
    <property type="match status" value="1"/>
</dbReference>
<evidence type="ECO:0000256" key="15">
    <source>
        <dbReference type="HAMAP-Rule" id="MF_00605"/>
    </source>
</evidence>
<keyword evidence="7 15" id="KW-0963">Cytoplasm</keyword>
<dbReference type="EC" id="2.1.1.228" evidence="5 15"/>
<accession>A0A855X8E3</accession>
<dbReference type="PANTHER" id="PTHR46417">
    <property type="entry name" value="TRNA (GUANINE-N(1)-)-METHYLTRANSFERASE"/>
    <property type="match status" value="1"/>
</dbReference>
<gene>
    <name evidence="15" type="primary">trmD</name>
    <name evidence="19" type="ORF">C3F09_04055</name>
</gene>
<evidence type="ECO:0000256" key="4">
    <source>
        <dbReference type="ARBA" id="ARBA00011738"/>
    </source>
</evidence>
<keyword evidence="8 15" id="KW-0489">Methyltransferase</keyword>
<dbReference type="HAMAP" id="MF_00605">
    <property type="entry name" value="TrmD"/>
    <property type="match status" value="1"/>
</dbReference>
<keyword evidence="11 15" id="KW-0819">tRNA processing</keyword>
<reference evidence="19 20" key="1">
    <citation type="journal article" date="2018" name="ISME J.">
        <title>A methanotrophic archaeon couples anaerobic oxidation of methane to Fe(III) reduction.</title>
        <authorList>
            <person name="Cai C."/>
            <person name="Leu A.O."/>
            <person name="Xie G.J."/>
            <person name="Guo J."/>
            <person name="Feng Y."/>
            <person name="Zhao J.X."/>
            <person name="Tyson G.W."/>
            <person name="Yuan Z."/>
            <person name="Hu S."/>
        </authorList>
    </citation>
    <scope>NUCLEOTIDE SEQUENCE [LARGE SCALE GENOMIC DNA]</scope>
    <source>
        <strain evidence="19">FeB_12</strain>
    </source>
</reference>
<evidence type="ECO:0000256" key="14">
    <source>
        <dbReference type="ARBA" id="ARBA00047783"/>
    </source>
</evidence>
<keyword evidence="10 15" id="KW-0949">S-adenosyl-L-methionine</keyword>
<evidence type="ECO:0000259" key="18">
    <source>
        <dbReference type="Pfam" id="PF01746"/>
    </source>
</evidence>
<comment type="catalytic activity">
    <reaction evidence="14 15 17">
        <text>guanosine(37) in tRNA + S-adenosyl-L-methionine = N(1)-methylguanosine(37) in tRNA + S-adenosyl-L-homocysteine + H(+)</text>
        <dbReference type="Rhea" id="RHEA:36899"/>
        <dbReference type="Rhea" id="RHEA-COMP:10145"/>
        <dbReference type="Rhea" id="RHEA-COMP:10147"/>
        <dbReference type="ChEBI" id="CHEBI:15378"/>
        <dbReference type="ChEBI" id="CHEBI:57856"/>
        <dbReference type="ChEBI" id="CHEBI:59789"/>
        <dbReference type="ChEBI" id="CHEBI:73542"/>
        <dbReference type="ChEBI" id="CHEBI:74269"/>
        <dbReference type="EC" id="2.1.1.228"/>
    </reaction>
</comment>
<evidence type="ECO:0000256" key="16">
    <source>
        <dbReference type="PIRSR" id="PIRSR000386-1"/>
    </source>
</evidence>
<dbReference type="NCBIfam" id="NF000648">
    <property type="entry name" value="PRK00026.1"/>
    <property type="match status" value="1"/>
</dbReference>
<dbReference type="PIRSF" id="PIRSF000386">
    <property type="entry name" value="tRNA_mtase"/>
    <property type="match status" value="1"/>
</dbReference>
<proteinExistence type="inferred from homology"/>
<comment type="caution">
    <text evidence="19">The sequence shown here is derived from an EMBL/GenBank/DDBJ whole genome shotgun (WGS) entry which is preliminary data.</text>
</comment>
<comment type="similarity">
    <text evidence="3 15 17">Belongs to the RNA methyltransferase TrmD family.</text>
</comment>
<dbReference type="InterPro" id="IPR029028">
    <property type="entry name" value="Alpha/beta_knot_MTases"/>
</dbReference>
<dbReference type="Gene3D" id="1.10.1270.20">
    <property type="entry name" value="tRNA(m1g37)methyltransferase, domain 2"/>
    <property type="match status" value="1"/>
</dbReference>
<evidence type="ECO:0000256" key="17">
    <source>
        <dbReference type="RuleBase" id="RU003464"/>
    </source>
</evidence>
<comment type="subcellular location">
    <subcellularLocation>
        <location evidence="2 15 17">Cytoplasm</location>
    </subcellularLocation>
</comment>
<dbReference type="Pfam" id="PF01746">
    <property type="entry name" value="tRNA_m1G_MT"/>
    <property type="match status" value="1"/>
</dbReference>
<feature type="binding site" evidence="15 16">
    <location>
        <begin position="139"/>
        <end position="144"/>
    </location>
    <ligand>
        <name>S-adenosyl-L-methionine</name>
        <dbReference type="ChEBI" id="CHEBI:59789"/>
    </ligand>
</feature>
<evidence type="ECO:0000256" key="11">
    <source>
        <dbReference type="ARBA" id="ARBA00022694"/>
    </source>
</evidence>
<evidence type="ECO:0000313" key="20">
    <source>
        <dbReference type="Proteomes" id="UP000250918"/>
    </source>
</evidence>
<dbReference type="GO" id="GO:0052906">
    <property type="term" value="F:tRNA (guanine(37)-N1)-methyltransferase activity"/>
    <property type="evidence" value="ECO:0007669"/>
    <property type="project" value="UniProtKB-UniRule"/>
</dbReference>
<feature type="binding site" evidence="15 16">
    <location>
        <position position="119"/>
    </location>
    <ligand>
        <name>S-adenosyl-L-methionine</name>
        <dbReference type="ChEBI" id="CHEBI:59789"/>
    </ligand>
</feature>
<name>A0A855X8E3_9BACT</name>
<feature type="domain" description="tRNA methyltransferase TRMD/TRM10-type" evidence="18">
    <location>
        <begin position="1"/>
        <end position="231"/>
    </location>
</feature>
<evidence type="ECO:0000256" key="13">
    <source>
        <dbReference type="ARBA" id="ARBA00033392"/>
    </source>
</evidence>
<evidence type="ECO:0000256" key="8">
    <source>
        <dbReference type="ARBA" id="ARBA00022603"/>
    </source>
</evidence>
<evidence type="ECO:0000256" key="9">
    <source>
        <dbReference type="ARBA" id="ARBA00022679"/>
    </source>
</evidence>
<dbReference type="CDD" id="cd18080">
    <property type="entry name" value="TrmD-like"/>
    <property type="match status" value="1"/>
</dbReference>
<evidence type="ECO:0000256" key="5">
    <source>
        <dbReference type="ARBA" id="ARBA00012807"/>
    </source>
</evidence>
<sequence length="252" mass="28075">MKFELITLFPDYFSVALKQSLIGKAVEKKLFDIDIVNLRDFTTDKHHTADDQPFGGGGGMVMKIEPLDRALQKLGYGHKGNAARNEKERIILTSAAGVRFNQDLAVQYSLCERLTIICGHYLGVDERLMSLYDLDEVSIGDYILTGGEPAAAVILDAVARLMPKVLGNFESALNDSYMNQMLGAPCYTRPAEYAGLSVPEVIMSGNHAEITRYRRIEAIKKCLRVRPDLLETADLSDEELKLVDTLKKKMTL</sequence>
<protein>
    <recommendedName>
        <fullName evidence="6 15">tRNA (guanine-N(1)-)-methyltransferase</fullName>
        <ecNumber evidence="5 15">2.1.1.228</ecNumber>
    </recommendedName>
    <alternativeName>
        <fullName evidence="12 15">M1G-methyltransferase</fullName>
    </alternativeName>
    <alternativeName>
        <fullName evidence="13 15">tRNA [GM37] methyltransferase</fullName>
    </alternativeName>
</protein>
<evidence type="ECO:0000256" key="7">
    <source>
        <dbReference type="ARBA" id="ARBA00022490"/>
    </source>
</evidence>
<dbReference type="InterPro" id="IPR029026">
    <property type="entry name" value="tRNA_m1G_MTases_N"/>
</dbReference>
<dbReference type="NCBIfam" id="TIGR00088">
    <property type="entry name" value="trmD"/>
    <property type="match status" value="1"/>
</dbReference>
<organism evidence="19 20">
    <name type="scientific">candidate division GN15 bacterium</name>
    <dbReference type="NCBI Taxonomy" id="2072418"/>
    <lineage>
        <taxon>Bacteria</taxon>
        <taxon>candidate division GN15</taxon>
    </lineage>
</organism>
<evidence type="ECO:0000256" key="2">
    <source>
        <dbReference type="ARBA" id="ARBA00004496"/>
    </source>
</evidence>
<comment type="subunit">
    <text evidence="4 15 17">Homodimer.</text>
</comment>
<evidence type="ECO:0000256" key="1">
    <source>
        <dbReference type="ARBA" id="ARBA00002634"/>
    </source>
</evidence>
<evidence type="ECO:0000256" key="3">
    <source>
        <dbReference type="ARBA" id="ARBA00007630"/>
    </source>
</evidence>
<dbReference type="AlphaFoldDB" id="A0A855X8E3"/>